<dbReference type="Pfam" id="PF22936">
    <property type="entry name" value="Pol_BBD"/>
    <property type="match status" value="1"/>
</dbReference>
<dbReference type="PANTHER" id="PTHR11439:SF455">
    <property type="entry name" value="RLK (RECEPTOR-LIKE PROTEIN KINASE) 8, PUTATIVE-RELATED"/>
    <property type="match status" value="1"/>
</dbReference>
<dbReference type="EMBL" id="JAJFAZ020000006">
    <property type="protein sequence ID" value="KAI5325760.1"/>
    <property type="molecule type" value="Genomic_DNA"/>
</dbReference>
<keyword evidence="1" id="KW-0645">Protease</keyword>
<dbReference type="InterPro" id="IPR012337">
    <property type="entry name" value="RNaseH-like_sf"/>
</dbReference>
<keyword evidence="1" id="KW-0378">Hydrolase</keyword>
<keyword evidence="5" id="KW-1185">Reference proteome</keyword>
<keyword evidence="2" id="KW-1133">Transmembrane helix</keyword>
<dbReference type="SUPFAM" id="SSF56672">
    <property type="entry name" value="DNA/RNA polymerases"/>
    <property type="match status" value="1"/>
</dbReference>
<dbReference type="SUPFAM" id="SSF53098">
    <property type="entry name" value="Ribonuclease H-like"/>
    <property type="match status" value="1"/>
</dbReference>
<protein>
    <recommendedName>
        <fullName evidence="3">Integrase catalytic domain-containing protein</fullName>
    </recommendedName>
</protein>
<evidence type="ECO:0000259" key="3">
    <source>
        <dbReference type="PROSITE" id="PS50994"/>
    </source>
</evidence>
<feature type="transmembrane region" description="Helical" evidence="2">
    <location>
        <begin position="141"/>
        <end position="157"/>
    </location>
</feature>
<dbReference type="AlphaFoldDB" id="A0AAD4VIJ9"/>
<accession>A0AAD4VIJ9</accession>
<dbReference type="InterPro" id="IPR001584">
    <property type="entry name" value="Integrase_cat-core"/>
</dbReference>
<name>A0AAD4VIJ9_PRUDU</name>
<keyword evidence="2" id="KW-0472">Membrane</keyword>
<dbReference type="InterPro" id="IPR036397">
    <property type="entry name" value="RNaseH_sf"/>
</dbReference>
<dbReference type="PANTHER" id="PTHR11439">
    <property type="entry name" value="GAG-POL-RELATED RETROTRANSPOSON"/>
    <property type="match status" value="1"/>
</dbReference>
<evidence type="ECO:0000256" key="2">
    <source>
        <dbReference type="SAM" id="Phobius"/>
    </source>
</evidence>
<keyword evidence="1" id="KW-0064">Aspartyl protease</keyword>
<proteinExistence type="predicted"/>
<organism evidence="4 5">
    <name type="scientific">Prunus dulcis</name>
    <name type="common">Almond</name>
    <name type="synonym">Amygdalus dulcis</name>
    <dbReference type="NCBI Taxonomy" id="3755"/>
    <lineage>
        <taxon>Eukaryota</taxon>
        <taxon>Viridiplantae</taxon>
        <taxon>Streptophyta</taxon>
        <taxon>Embryophyta</taxon>
        <taxon>Tracheophyta</taxon>
        <taxon>Spermatophyta</taxon>
        <taxon>Magnoliopsida</taxon>
        <taxon>eudicotyledons</taxon>
        <taxon>Gunneridae</taxon>
        <taxon>Pentapetalae</taxon>
        <taxon>rosids</taxon>
        <taxon>fabids</taxon>
        <taxon>Rosales</taxon>
        <taxon>Rosaceae</taxon>
        <taxon>Amygdaloideae</taxon>
        <taxon>Amygdaleae</taxon>
        <taxon>Prunus</taxon>
    </lineage>
</organism>
<dbReference type="PROSITE" id="PS50994">
    <property type="entry name" value="INTEGRASE"/>
    <property type="match status" value="1"/>
</dbReference>
<dbReference type="InterPro" id="IPR054722">
    <property type="entry name" value="PolX-like_BBD"/>
</dbReference>
<dbReference type="Gene3D" id="3.30.420.10">
    <property type="entry name" value="Ribonuclease H-like superfamily/Ribonuclease H"/>
    <property type="match status" value="1"/>
</dbReference>
<dbReference type="Pfam" id="PF13976">
    <property type="entry name" value="gag_pre-integrs"/>
    <property type="match status" value="1"/>
</dbReference>
<dbReference type="Proteomes" id="UP001054821">
    <property type="component" value="Chromosome 6"/>
</dbReference>
<dbReference type="CDD" id="cd09272">
    <property type="entry name" value="RNase_HI_RT_Ty1"/>
    <property type="match status" value="1"/>
</dbReference>
<keyword evidence="2" id="KW-0812">Transmembrane</keyword>
<dbReference type="InterPro" id="IPR025724">
    <property type="entry name" value="GAG-pre-integrase_dom"/>
</dbReference>
<dbReference type="InterPro" id="IPR057670">
    <property type="entry name" value="SH3_retrovirus"/>
</dbReference>
<dbReference type="Pfam" id="PF25597">
    <property type="entry name" value="SH3_retrovirus"/>
    <property type="match status" value="1"/>
</dbReference>
<feature type="domain" description="Integrase catalytic" evidence="3">
    <location>
        <begin position="465"/>
        <end position="562"/>
    </location>
</feature>
<evidence type="ECO:0000313" key="4">
    <source>
        <dbReference type="EMBL" id="KAI5325760.1"/>
    </source>
</evidence>
<feature type="transmembrane region" description="Helical" evidence="2">
    <location>
        <begin position="94"/>
        <end position="120"/>
    </location>
</feature>
<sequence>MILLILKGLPVEYNPFKSHIRARPFRVTLPELRDLLIEEECDLDATAKSFNSPIMTAMVAQKGTVSSSPPVAHGDNFLFGLVDRGDHGIMVAEAMLGIIMVLTGIVVIMVVIMVITGMVLPISGIMVVSLEIPMVNGTKDLVYGITMLVSTTLVHGIQGATQVLLLSILSLQTPALVFCHLHPRLHQFQLLHLLQLLNHVNFVSSLVTQLLIAHIAPISHIKARPSPALIALTATASGSFSDPNIWLTDSGATNHMTSDLQLLSNITPSTSTDNVTIGNGTGLRIANVGSSSLVSSHQVFHLPEVLHVPNLATNLLSVHRFCLDNHCQILFNALWFQIQDLQGRLLYQGQCHNGLYPFPTRTPSLFPSLAAFHGHKVCHTLWHYRLGHPSHDTTSSMLAKAHIPISPSLPHMCSFCLQGKMCKQPFPSSHVMSQIPFEVIHSDVWGHTPYSSLHGHRYYFATSIKTFQSDGGGEYVSKDFQTYLGSKGILHHKSCPYTPEQNGRAERKHRHLVETAVTLLTTAALPSKYLFHALSTANYLINRMPCKSLGMQSPISKLFHKEPNITLLKVFGCACYPLLQPYTQSKVQPRSEQCVFLGYTLDYKGYLCLVPKTDRIYISRHVVFDETCFPFKSSSFSPDSTKPLEFTPLRPSLSPRSSLHSACTLRLDGLPEAHSSTTQLASPVSNARKVVSSVDVIDSSTEFVQDQLLPLQDQVPTESSTLSVTLSSSPAHALDQSPSLDLIVDLPAPPFNSHPMQTRSKSGIIKSRHGFLAPKTTSGPSPFHEPHTYSQAAKVSEWNHAMVDEFQALEKQHTWTLVPYQPFMNIVGCKWVFKLKKNTDGSISRHKARLVAKGFHQEASLDYDETFSPVVKHSTVRLILALAAQYHWSIKQLDVKNAFLHGELHEEVYMQQPPGFEDSTHPNHVCRLLKSLYGLKQAHRAWNERFTTHLLTLGFIQSLADTSLFVRVSGIDLLVLLLYVDDIILTGNNSVLIQQTIIALNREFDMKDLGQLTYFLGLQVQYTSTGIHVNQSKYATDLLLKAGMTQCKPCSTPCLPTAKLLKFDGTPLSDPTLYRSLVGGLQYLTFSRPDIAFAVNTLCQFMHTPTDTHFAAVKRVLRYLAGTLTHGIHFTSGDVHLQAYFDADWACDVNDRRSTTGYVVFLGNNPISWCAKKQNTVSRSSTEAEYRALAITSAELSWLRQLLRDLHIFLDLPPVLWCDNISALALASNPMFHARTKHIEIYFHFIRERVTRGDMLVSHIPSSNQLADIFTKGLHTS</sequence>
<dbReference type="GO" id="GO:0004190">
    <property type="term" value="F:aspartic-type endopeptidase activity"/>
    <property type="evidence" value="ECO:0007669"/>
    <property type="project" value="UniProtKB-KW"/>
</dbReference>
<reference evidence="4 5" key="1">
    <citation type="journal article" date="2022" name="G3 (Bethesda)">
        <title>Whole-genome sequence and methylome profiling of the almond [Prunus dulcis (Mill.) D.A. Webb] cultivar 'Nonpareil'.</title>
        <authorList>
            <person name="D'Amico-Willman K.M."/>
            <person name="Ouma W.Z."/>
            <person name="Meulia T."/>
            <person name="Sideli G.M."/>
            <person name="Gradziel T.M."/>
            <person name="Fresnedo-Ramirez J."/>
        </authorList>
    </citation>
    <scope>NUCLEOTIDE SEQUENCE [LARGE SCALE GENOMIC DNA]</scope>
    <source>
        <strain evidence="4">Clone GOH B32 T37-40</strain>
    </source>
</reference>
<comment type="caution">
    <text evidence="4">The sequence shown here is derived from an EMBL/GenBank/DDBJ whole genome shotgun (WGS) entry which is preliminary data.</text>
</comment>
<dbReference type="InterPro" id="IPR013103">
    <property type="entry name" value="RVT_2"/>
</dbReference>
<gene>
    <name evidence="4" type="ORF">L3X38_034834</name>
</gene>
<evidence type="ECO:0000313" key="5">
    <source>
        <dbReference type="Proteomes" id="UP001054821"/>
    </source>
</evidence>
<dbReference type="InterPro" id="IPR043502">
    <property type="entry name" value="DNA/RNA_pol_sf"/>
</dbReference>
<dbReference type="GO" id="GO:0003676">
    <property type="term" value="F:nucleic acid binding"/>
    <property type="evidence" value="ECO:0007669"/>
    <property type="project" value="InterPro"/>
</dbReference>
<dbReference type="GO" id="GO:0015074">
    <property type="term" value="P:DNA integration"/>
    <property type="evidence" value="ECO:0007669"/>
    <property type="project" value="InterPro"/>
</dbReference>
<dbReference type="Pfam" id="PF07727">
    <property type="entry name" value="RVT_2"/>
    <property type="match status" value="1"/>
</dbReference>
<evidence type="ECO:0000256" key="1">
    <source>
        <dbReference type="ARBA" id="ARBA00022750"/>
    </source>
</evidence>